<dbReference type="SUPFAM" id="SSF49899">
    <property type="entry name" value="Concanavalin A-like lectins/glucanases"/>
    <property type="match status" value="1"/>
</dbReference>
<dbReference type="PANTHER" id="PTHR40088">
    <property type="entry name" value="PECTATE LYASE (EUROFUNG)"/>
    <property type="match status" value="1"/>
</dbReference>
<dbReference type="CDD" id="cd04084">
    <property type="entry name" value="CBM6_xylanase-like"/>
    <property type="match status" value="1"/>
</dbReference>
<keyword evidence="6" id="KW-0378">Hydrolase</keyword>
<gene>
    <name evidence="12" type="ORF">CDQ84_03100</name>
</gene>
<dbReference type="InterPro" id="IPR006584">
    <property type="entry name" value="Cellulose-bd_IV"/>
</dbReference>
<protein>
    <recommendedName>
        <fullName evidence="11">CBM6 domain-containing protein</fullName>
    </recommendedName>
</protein>
<organism evidence="12 13">
    <name type="scientific">Clostridium thermosuccinogenes</name>
    <dbReference type="NCBI Taxonomy" id="84032"/>
    <lineage>
        <taxon>Bacteria</taxon>
        <taxon>Bacillati</taxon>
        <taxon>Bacillota</taxon>
        <taxon>Clostridia</taxon>
        <taxon>Eubacteriales</taxon>
        <taxon>Clostridiaceae</taxon>
        <taxon>Clostridium</taxon>
    </lineage>
</organism>
<comment type="caution">
    <text evidence="12">The sequence shown here is derived from an EMBL/GenBank/DDBJ whole genome shotgun (WGS) entry which is preliminary data.</text>
</comment>
<evidence type="ECO:0000256" key="1">
    <source>
        <dbReference type="ARBA" id="ARBA00001913"/>
    </source>
</evidence>
<reference evidence="12 13" key="1">
    <citation type="submission" date="2017-06" db="EMBL/GenBank/DDBJ databases">
        <title>Investigating the central metabolism of Clostridium thermosuccinogenes.</title>
        <authorList>
            <person name="Koendjbiharie J.G."/>
            <person name="van Kranenburg R."/>
        </authorList>
    </citation>
    <scope>NUCLEOTIDE SEQUENCE [LARGE SCALE GENOMIC DNA]</scope>
    <source>
        <strain evidence="12 13">DSM 5806</strain>
    </source>
</reference>
<feature type="signal peptide" evidence="10">
    <location>
        <begin position="1"/>
        <end position="31"/>
    </location>
</feature>
<dbReference type="AlphaFoldDB" id="A0A2K2FQR4"/>
<dbReference type="InterPro" id="IPR011050">
    <property type="entry name" value="Pectin_lyase_fold/virulence"/>
</dbReference>
<dbReference type="PROSITE" id="PS51175">
    <property type="entry name" value="CBM6"/>
    <property type="match status" value="1"/>
</dbReference>
<accession>A0A2K2FQR4</accession>
<dbReference type="InterPro" id="IPR008979">
    <property type="entry name" value="Galactose-bd-like_sf"/>
</dbReference>
<dbReference type="Gene3D" id="2.160.20.10">
    <property type="entry name" value="Single-stranded right-handed beta-helix, Pectin lyase-like"/>
    <property type="match status" value="1"/>
</dbReference>
<dbReference type="Pfam" id="PF02018">
    <property type="entry name" value="CBM_4_9"/>
    <property type="match status" value="1"/>
</dbReference>
<dbReference type="InterPro" id="IPR005084">
    <property type="entry name" value="CBM6"/>
</dbReference>
<evidence type="ECO:0000256" key="5">
    <source>
        <dbReference type="ARBA" id="ARBA00022729"/>
    </source>
</evidence>
<dbReference type="InterPro" id="IPR013320">
    <property type="entry name" value="ConA-like_dom_sf"/>
</dbReference>
<keyword evidence="13" id="KW-1185">Reference proteome</keyword>
<dbReference type="GO" id="GO:0005576">
    <property type="term" value="C:extracellular region"/>
    <property type="evidence" value="ECO:0007669"/>
    <property type="project" value="UniProtKB-SubCell"/>
</dbReference>
<dbReference type="InterPro" id="IPR053868">
    <property type="entry name" value="Pel9A-like_beta_helix"/>
</dbReference>
<dbReference type="OrthoDB" id="8660908at2"/>
<dbReference type="Proteomes" id="UP000236151">
    <property type="component" value="Unassembled WGS sequence"/>
</dbReference>
<dbReference type="KEGG" id="cthd:CDO33_06125"/>
<dbReference type="GO" id="GO:0016837">
    <property type="term" value="F:carbon-oxygen lyase activity, acting on polysaccharides"/>
    <property type="evidence" value="ECO:0007669"/>
    <property type="project" value="TreeGrafter"/>
</dbReference>
<keyword evidence="7" id="KW-0106">Calcium</keyword>
<dbReference type="SUPFAM" id="SSF49785">
    <property type="entry name" value="Galactose-binding domain-like"/>
    <property type="match status" value="2"/>
</dbReference>
<dbReference type="SUPFAM" id="SSF51126">
    <property type="entry name" value="Pectin lyase-like"/>
    <property type="match status" value="1"/>
</dbReference>
<sequence length="954" mass="104788">MSKSIKTWAVLLTAALVFQVFSFLVPQQAKAEGNIYYVATTGNDNNSGSKDEPFLTIQKAMDVASPGDTVYIRGGTYYITSPITITKSGEAGKPITLAAYPGETPVIDGQNKYPDFNFATYTYNGQTYEHSWEPLIKILASHIVVDGLEITRSYGKGIEAGNVTGEIRYSDITVKNCKIHHNWATALEFEHLDNSLADNNEIWQNNIFAPFDRRPEDVRWPVILLIATCSHTTVQNNKIYNNWGEAIGIWSNFRTPSQISKYITVQDNEVFDNYAVEIYIDHGAYVTVQRNLVYKTGDTTFYRDGAPCAGILISDELYGDGTPPVGHHRKIINNFAKGNLSNIAYWYQGVEGSALNNDLIAHNTLVDAYNDGIYIAAADHINTRIENNIIKQSSGNLVRTEQDPELHFSHNCWSGSVSGIASSANDVIGDPKLTGGALGENYFKLKSDSPCIGAGKEITSDVPYDYFNNLRSDPDIGAHEYNGSSPTPTPVMLFSDDFEDGYANGWTTNYGTFSVVNDGSNKAYYSSESVGGANSYAGESTWDDYTVEAKIKVDSWEGTNSRAGIVARRQNSSNYYHMFYSKSDSKISIYKLQGANHTLLASSNVIPAPSTGVYHTYKFEVSGNILKAYLDGQLMATATDDTFTTGNIACYTHFQKAFFDDIKVEGQGVSPEPDYLFKEAESYDSKLGDLIALNSTTVGASGDAYVGWTQNNDYLVFSNIDLSKIDSVETRTATIYDDSTIEFRAGSPTGTLLGIINVPNTGSWAAVDKWATASAEFSDASGIQDIYVVFKRSGSGVADIDWIKFYLNSDTPVSGNLLANPGFESGSEDWDLWENASIVTNNAYSGSRCVRIGTGIGGFSHSTITSGVYENTNYYIEAWGKADSGNNIYVYVDCRNSSGTTIQSFTMPIFNSTSYVKNSLQFTTPAGTTQIAVWTWKNGTSGYVYMDDFLLRQD</sequence>
<keyword evidence="5 10" id="KW-0732">Signal</keyword>
<evidence type="ECO:0000313" key="13">
    <source>
        <dbReference type="Proteomes" id="UP000236151"/>
    </source>
</evidence>
<dbReference type="InterPro" id="IPR012334">
    <property type="entry name" value="Pectin_lyas_fold"/>
</dbReference>
<evidence type="ECO:0000313" key="12">
    <source>
        <dbReference type="EMBL" id="PNU01125.1"/>
    </source>
</evidence>
<name>A0A2K2FQR4_9CLOT</name>
<feature type="domain" description="CBM6" evidence="11">
    <location>
        <begin position="676"/>
        <end position="806"/>
    </location>
</feature>
<evidence type="ECO:0000256" key="8">
    <source>
        <dbReference type="ARBA" id="ARBA00023239"/>
    </source>
</evidence>
<dbReference type="InterPro" id="IPR052052">
    <property type="entry name" value="Polysaccharide_Lyase_9"/>
</dbReference>
<evidence type="ECO:0000256" key="7">
    <source>
        <dbReference type="ARBA" id="ARBA00022837"/>
    </source>
</evidence>
<evidence type="ECO:0000256" key="6">
    <source>
        <dbReference type="ARBA" id="ARBA00022801"/>
    </source>
</evidence>
<dbReference type="GO" id="GO:0030246">
    <property type="term" value="F:carbohydrate binding"/>
    <property type="evidence" value="ECO:0007669"/>
    <property type="project" value="InterPro"/>
</dbReference>
<evidence type="ECO:0000256" key="9">
    <source>
        <dbReference type="ARBA" id="ARBA00038263"/>
    </source>
</evidence>
<dbReference type="Pfam" id="PF06439">
    <property type="entry name" value="3keto-disac_hyd"/>
    <property type="match status" value="1"/>
</dbReference>
<dbReference type="GO" id="GO:0046872">
    <property type="term" value="F:metal ion binding"/>
    <property type="evidence" value="ECO:0007669"/>
    <property type="project" value="UniProtKB-KW"/>
</dbReference>
<dbReference type="Pfam" id="PF22842">
    <property type="entry name" value="Pel9A-like_beta_helix"/>
    <property type="match status" value="1"/>
</dbReference>
<dbReference type="GO" id="GO:0016798">
    <property type="term" value="F:hydrolase activity, acting on glycosyl bonds"/>
    <property type="evidence" value="ECO:0007669"/>
    <property type="project" value="InterPro"/>
</dbReference>
<dbReference type="RefSeq" id="WP_103080254.1">
    <property type="nucleotide sequence ID" value="NZ_CP021850.1"/>
</dbReference>
<dbReference type="Gene3D" id="2.60.120.260">
    <property type="entry name" value="Galactose-binding domain-like"/>
    <property type="match status" value="2"/>
</dbReference>
<keyword evidence="8" id="KW-0456">Lyase</keyword>
<dbReference type="SMART" id="SM00710">
    <property type="entry name" value="PbH1"/>
    <property type="match status" value="8"/>
</dbReference>
<dbReference type="Pfam" id="PF03422">
    <property type="entry name" value="CBM_6"/>
    <property type="match status" value="1"/>
</dbReference>
<dbReference type="InterPro" id="IPR006626">
    <property type="entry name" value="PbH1"/>
</dbReference>
<comment type="similarity">
    <text evidence="9">Belongs to the polysaccharide lyase 9 family.</text>
</comment>
<comment type="subcellular location">
    <subcellularLocation>
        <location evidence="2">Secreted</location>
    </subcellularLocation>
</comment>
<keyword evidence="3" id="KW-0964">Secreted</keyword>
<proteinExistence type="inferred from homology"/>
<dbReference type="EMBL" id="NIOJ01000004">
    <property type="protein sequence ID" value="PNU01125.1"/>
    <property type="molecule type" value="Genomic_DNA"/>
</dbReference>
<evidence type="ECO:0000256" key="3">
    <source>
        <dbReference type="ARBA" id="ARBA00022525"/>
    </source>
</evidence>
<evidence type="ECO:0000256" key="10">
    <source>
        <dbReference type="SAM" id="SignalP"/>
    </source>
</evidence>
<dbReference type="PANTHER" id="PTHR40088:SF1">
    <property type="entry name" value="PECTATE LYASE PEL9"/>
    <property type="match status" value="1"/>
</dbReference>
<dbReference type="Gene3D" id="2.60.120.560">
    <property type="entry name" value="Exo-inulinase, domain 1"/>
    <property type="match status" value="1"/>
</dbReference>
<dbReference type="SMART" id="SM00606">
    <property type="entry name" value="CBD_IV"/>
    <property type="match status" value="1"/>
</dbReference>
<evidence type="ECO:0000256" key="4">
    <source>
        <dbReference type="ARBA" id="ARBA00022723"/>
    </source>
</evidence>
<evidence type="ECO:0000259" key="11">
    <source>
        <dbReference type="PROSITE" id="PS51175"/>
    </source>
</evidence>
<comment type="cofactor">
    <cofactor evidence="1">
        <name>Ca(2+)</name>
        <dbReference type="ChEBI" id="CHEBI:29108"/>
    </cofactor>
</comment>
<dbReference type="Pfam" id="PF13229">
    <property type="entry name" value="Beta_helix"/>
    <property type="match status" value="1"/>
</dbReference>
<evidence type="ECO:0000256" key="2">
    <source>
        <dbReference type="ARBA" id="ARBA00004613"/>
    </source>
</evidence>
<dbReference type="InterPro" id="IPR010496">
    <property type="entry name" value="AL/BT2_dom"/>
</dbReference>
<dbReference type="InterPro" id="IPR003305">
    <property type="entry name" value="CenC_carb-bd"/>
</dbReference>
<keyword evidence="4" id="KW-0479">Metal-binding</keyword>
<feature type="chain" id="PRO_5014365689" description="CBM6 domain-containing protein" evidence="10">
    <location>
        <begin position="32"/>
        <end position="954"/>
    </location>
</feature>
<dbReference type="InterPro" id="IPR039448">
    <property type="entry name" value="Beta_helix"/>
</dbReference>